<gene>
    <name evidence="2" type="ORF">RCO7_08673</name>
</gene>
<dbReference type="SUPFAM" id="SSF54695">
    <property type="entry name" value="POZ domain"/>
    <property type="match status" value="1"/>
</dbReference>
<comment type="caution">
    <text evidence="2">The sequence shown here is derived from an EMBL/GenBank/DDBJ whole genome shotgun (WGS) entry which is preliminary data.</text>
</comment>
<sequence length="845" mass="96411">MADGSLGTLMVAEPRLTDYYVATADEVELFKFAAWKLIKAATGSKLEAVIAMGTFNVLPLKTCHFEHLLKLRLSVSTFSPEAETWLTTFWKEWNARSVGVQNDEVMKFTSHLYRATRNGVVHYLVPQEFDRLPVVVSSSVLVHRQLCEAIPGIYHVSPEFLPKYLAVNEINLFCEMSFCRFMRTLGNLGVQGSVGSNIDDSRRQTLRILVIYHVTRNILRLESQFPGLKVQIQNLPIWPGFTTASTLPLICARGAYIADDSSMLVSWIPQSGFFIDPKFLIDVGYPNSALCLGRLGACKLSADALLQLHILPLPQDVGKACLEEYNALVDTLAKTPLASYDTLKTNLIAIVGNMKLRLVSQLFDHDNPIFKAAFVLENSTRFVHLDLRIHREFWLRCGLHTDVLNMVDSARYLECIQIMAFRAKNSRAQDHTYYRDMKVVLEPLTELNHRLNRLSPTVWATIGDVKVFQSRTVFNDEYGHQREIMAGVAKEKPMQSLSELISRAYIPICWSQVPFAIHEPSSHVFNQMSKKGKPHVSLVWKHLQTLKFISLQLKPYHVKDSLGDLRKTYQHLQDHLEESTGTFILNDNEVWLNMSEWNHLTVLMEDLRSSWQSLDKLVLSSSVDSGSVQAVRPGLMVFEKLLRRLGCKAIMYPTMEKLPEVEGFSLVAALRQLRKDRKLLDVTYSSEGRTIEAHTVVLASISKYCRIHYANWTRPPVISFDRTVDKDFFLTFRTLEILIDYAYEEPIDWKKMLVLETDDHFEIAHKRDMLLNICKGADYWGIPSLLALAEHQLLHAGKQMINLDNVYEVKRIAEDSRASLFLKLCQDFIDGNLDAVVRAHSQRSG</sequence>
<dbReference type="Gene3D" id="3.30.710.10">
    <property type="entry name" value="Potassium Channel Kv1.1, Chain A"/>
    <property type="match status" value="1"/>
</dbReference>
<dbReference type="InterPro" id="IPR011333">
    <property type="entry name" value="SKP1/BTB/POZ_sf"/>
</dbReference>
<dbReference type="InterPro" id="IPR000210">
    <property type="entry name" value="BTB/POZ_dom"/>
</dbReference>
<feature type="domain" description="BTB" evidence="1">
    <location>
        <begin position="680"/>
        <end position="751"/>
    </location>
</feature>
<dbReference type="AlphaFoldDB" id="A0A1E1LMK4"/>
<protein>
    <recommendedName>
        <fullName evidence="1">BTB domain-containing protein</fullName>
    </recommendedName>
</protein>
<dbReference type="EMBL" id="FJUW01000063">
    <property type="protein sequence ID" value="CZT11738.1"/>
    <property type="molecule type" value="Genomic_DNA"/>
</dbReference>
<evidence type="ECO:0000313" key="2">
    <source>
        <dbReference type="EMBL" id="CZT11738.1"/>
    </source>
</evidence>
<dbReference type="Pfam" id="PF00651">
    <property type="entry name" value="BTB"/>
    <property type="match status" value="1"/>
</dbReference>
<evidence type="ECO:0000313" key="3">
    <source>
        <dbReference type="Proteomes" id="UP000178129"/>
    </source>
</evidence>
<dbReference type="InParanoid" id="A0A1E1LMK4"/>
<reference evidence="3" key="1">
    <citation type="submission" date="2016-03" db="EMBL/GenBank/DDBJ databases">
        <authorList>
            <person name="Ploux O."/>
        </authorList>
    </citation>
    <scope>NUCLEOTIDE SEQUENCE [LARGE SCALE GENOMIC DNA]</scope>
    <source>
        <strain evidence="3">UK7</strain>
    </source>
</reference>
<dbReference type="STRING" id="914237.A0A1E1LMK4"/>
<dbReference type="PROSITE" id="PS50097">
    <property type="entry name" value="BTB"/>
    <property type="match status" value="1"/>
</dbReference>
<keyword evidence="3" id="KW-1185">Reference proteome</keyword>
<evidence type="ECO:0000259" key="1">
    <source>
        <dbReference type="PROSITE" id="PS50097"/>
    </source>
</evidence>
<organism evidence="2 3">
    <name type="scientific">Rhynchosporium graminicola</name>
    <dbReference type="NCBI Taxonomy" id="2792576"/>
    <lineage>
        <taxon>Eukaryota</taxon>
        <taxon>Fungi</taxon>
        <taxon>Dikarya</taxon>
        <taxon>Ascomycota</taxon>
        <taxon>Pezizomycotina</taxon>
        <taxon>Leotiomycetes</taxon>
        <taxon>Helotiales</taxon>
        <taxon>Ploettnerulaceae</taxon>
        <taxon>Rhynchosporium</taxon>
    </lineage>
</organism>
<proteinExistence type="predicted"/>
<dbReference type="Proteomes" id="UP000178129">
    <property type="component" value="Unassembled WGS sequence"/>
</dbReference>
<accession>A0A1E1LMK4</accession>
<name>A0A1E1LMK4_9HELO</name>